<accession>A0ABW2Y8J6</accession>
<reference evidence="2" key="1">
    <citation type="journal article" date="2019" name="Int. J. Syst. Evol. Microbiol.">
        <title>The Global Catalogue of Microorganisms (GCM) 10K type strain sequencing project: providing services to taxonomists for standard genome sequencing and annotation.</title>
        <authorList>
            <consortium name="The Broad Institute Genomics Platform"/>
            <consortium name="The Broad Institute Genome Sequencing Center for Infectious Disease"/>
            <person name="Wu L."/>
            <person name="Ma J."/>
        </authorList>
    </citation>
    <scope>NUCLEOTIDE SEQUENCE [LARGE SCALE GENOMIC DNA]</scope>
    <source>
        <strain evidence="2">CCUG 55585</strain>
    </source>
</reference>
<sequence length="229" mass="24026">MQPEDVRLEKTEKARGVLASTRASGLGAAERRILILADGRRSLADIAAVLGTDILPIVQGLVDQDYLARARPAPEPEAPPPRAELIGERLGHLLRGASLIRQARPRADTVAPATAPHADDIAVLSGSSRASPLPKDVAPRSIISAKTHAVDLLGLHSDSRLVAAVEAIRQARGEADVARAILDAVAMLRDMGEPQLLSGAIALLDPLMPEPWQADLQALDPAGAGHGTE</sequence>
<protein>
    <submittedName>
        <fullName evidence="1">Uncharacterized protein</fullName>
    </submittedName>
</protein>
<evidence type="ECO:0000313" key="1">
    <source>
        <dbReference type="EMBL" id="MFD0724216.1"/>
    </source>
</evidence>
<gene>
    <name evidence="1" type="ORF">ACFQ0E_01260</name>
</gene>
<evidence type="ECO:0000313" key="2">
    <source>
        <dbReference type="Proteomes" id="UP001597110"/>
    </source>
</evidence>
<dbReference type="EMBL" id="JBHTIF010000001">
    <property type="protein sequence ID" value="MFD0724216.1"/>
    <property type="molecule type" value="Genomic_DNA"/>
</dbReference>
<comment type="caution">
    <text evidence="1">The sequence shown here is derived from an EMBL/GenBank/DDBJ whole genome shotgun (WGS) entry which is preliminary data.</text>
</comment>
<name>A0ABW2Y8J6_9GAMM</name>
<dbReference type="RefSeq" id="WP_386821890.1">
    <property type="nucleotide sequence ID" value="NZ_JBHTIF010000001.1"/>
</dbReference>
<dbReference type="Proteomes" id="UP001597110">
    <property type="component" value="Unassembled WGS sequence"/>
</dbReference>
<keyword evidence="2" id="KW-1185">Reference proteome</keyword>
<organism evidence="1 2">
    <name type="scientific">Lysobacter brunescens</name>
    <dbReference type="NCBI Taxonomy" id="262323"/>
    <lineage>
        <taxon>Bacteria</taxon>
        <taxon>Pseudomonadati</taxon>
        <taxon>Pseudomonadota</taxon>
        <taxon>Gammaproteobacteria</taxon>
        <taxon>Lysobacterales</taxon>
        <taxon>Lysobacteraceae</taxon>
        <taxon>Lysobacter</taxon>
    </lineage>
</organism>
<proteinExistence type="predicted"/>